<gene>
    <name evidence="2" type="ORF">Nepgr_033535</name>
</gene>
<sequence length="137" mass="15149">MCQEKYPIGFMKNPRESATSSQNSIGNGQVINQPHKEPPKSNIGQKSDGNINSQKGNQIPIRQRNSTPDTADLGSASLYLPPKIQFHAKEERMRKRRRSTPFHQNSKDGADGLGAGALGKMPCHATVRWRCCVSNYA</sequence>
<dbReference type="Proteomes" id="UP001279734">
    <property type="component" value="Unassembled WGS sequence"/>
</dbReference>
<feature type="region of interest" description="Disordered" evidence="1">
    <location>
        <begin position="1"/>
        <end position="114"/>
    </location>
</feature>
<feature type="compositionally biased region" description="Polar residues" evidence="1">
    <location>
        <begin position="42"/>
        <end position="57"/>
    </location>
</feature>
<name>A0AAD3TM41_NEPGR</name>
<accession>A0AAD3TM41</accession>
<proteinExistence type="predicted"/>
<evidence type="ECO:0000256" key="1">
    <source>
        <dbReference type="SAM" id="MobiDB-lite"/>
    </source>
</evidence>
<dbReference type="AlphaFoldDB" id="A0AAD3TM41"/>
<protein>
    <submittedName>
        <fullName evidence="2">Uncharacterized protein</fullName>
    </submittedName>
</protein>
<dbReference type="EMBL" id="BSYO01000040">
    <property type="protein sequence ID" value="GMH31691.1"/>
    <property type="molecule type" value="Genomic_DNA"/>
</dbReference>
<feature type="compositionally biased region" description="Polar residues" evidence="1">
    <location>
        <begin position="16"/>
        <end position="32"/>
    </location>
</feature>
<organism evidence="2 3">
    <name type="scientific">Nepenthes gracilis</name>
    <name type="common">Slender pitcher plant</name>
    <dbReference type="NCBI Taxonomy" id="150966"/>
    <lineage>
        <taxon>Eukaryota</taxon>
        <taxon>Viridiplantae</taxon>
        <taxon>Streptophyta</taxon>
        <taxon>Embryophyta</taxon>
        <taxon>Tracheophyta</taxon>
        <taxon>Spermatophyta</taxon>
        <taxon>Magnoliopsida</taxon>
        <taxon>eudicotyledons</taxon>
        <taxon>Gunneridae</taxon>
        <taxon>Pentapetalae</taxon>
        <taxon>Caryophyllales</taxon>
        <taxon>Nepenthaceae</taxon>
        <taxon>Nepenthes</taxon>
    </lineage>
</organism>
<keyword evidence="3" id="KW-1185">Reference proteome</keyword>
<reference evidence="2" key="1">
    <citation type="submission" date="2023-05" db="EMBL/GenBank/DDBJ databases">
        <title>Nepenthes gracilis genome sequencing.</title>
        <authorList>
            <person name="Fukushima K."/>
        </authorList>
    </citation>
    <scope>NUCLEOTIDE SEQUENCE</scope>
    <source>
        <strain evidence="2">SING2019-196</strain>
    </source>
</reference>
<comment type="caution">
    <text evidence="2">The sequence shown here is derived from an EMBL/GenBank/DDBJ whole genome shotgun (WGS) entry which is preliminary data.</text>
</comment>
<evidence type="ECO:0000313" key="3">
    <source>
        <dbReference type="Proteomes" id="UP001279734"/>
    </source>
</evidence>
<evidence type="ECO:0000313" key="2">
    <source>
        <dbReference type="EMBL" id="GMH31691.1"/>
    </source>
</evidence>